<dbReference type="InterPro" id="IPR003607">
    <property type="entry name" value="HD/PDEase_dom"/>
</dbReference>
<dbReference type="SUPFAM" id="SSF109604">
    <property type="entry name" value="HD-domain/PDEase-like"/>
    <property type="match status" value="1"/>
</dbReference>
<dbReference type="Pfam" id="PF01966">
    <property type="entry name" value="HD"/>
    <property type="match status" value="1"/>
</dbReference>
<dbReference type="Gene3D" id="1.10.3210.10">
    <property type="entry name" value="Hypothetical protein af1432"/>
    <property type="match status" value="1"/>
</dbReference>
<dbReference type="RefSeq" id="WP_318600012.1">
    <property type="nucleotide sequence ID" value="NZ_JAWSTH010000092.1"/>
</dbReference>
<accession>A0ABU4HW45</accession>
<dbReference type="InterPro" id="IPR006674">
    <property type="entry name" value="HD_domain"/>
</dbReference>
<sequence length="319" mass="34854">MTLRELSDGDELEQALLVRAAEAFTTRDGRTVLRVRLGDASGALTAVVREPADEDVAVLAADAVVWVRARYERHERYGPQLVLEQWRPAADGEFERAALERDEPGPARSAEQMERDLRALLESIGDADLRALLEEVFGATTETWARFREAPAAKHYHQAYRHGLLEHTLTVAEGVSALAGVFPAIDRDLAVTGALLHDLGKLDAYSAAEPAIEMTEAGRLQGEIVLGSTRVRAAIERRPQFPPQRAQALLHIILSHHGTLAHGSPVVPVTREATLVHMVDNLGGRLGSFDRLERALPPGERWSSWDKALGAGAWFPGAS</sequence>
<evidence type="ECO:0000313" key="4">
    <source>
        <dbReference type="Proteomes" id="UP001284601"/>
    </source>
</evidence>
<evidence type="ECO:0000256" key="1">
    <source>
        <dbReference type="ARBA" id="ARBA00022801"/>
    </source>
</evidence>
<dbReference type="Proteomes" id="UP001284601">
    <property type="component" value="Unassembled WGS sequence"/>
</dbReference>
<dbReference type="NCBIfam" id="TIGR00277">
    <property type="entry name" value="HDIG"/>
    <property type="match status" value="1"/>
</dbReference>
<feature type="domain" description="HD/PDEase" evidence="2">
    <location>
        <begin position="160"/>
        <end position="294"/>
    </location>
</feature>
<organism evidence="3 4">
    <name type="scientific">Conexibacter stalactiti</name>
    <dbReference type="NCBI Taxonomy" id="1940611"/>
    <lineage>
        <taxon>Bacteria</taxon>
        <taxon>Bacillati</taxon>
        <taxon>Actinomycetota</taxon>
        <taxon>Thermoleophilia</taxon>
        <taxon>Solirubrobacterales</taxon>
        <taxon>Conexibacteraceae</taxon>
        <taxon>Conexibacter</taxon>
    </lineage>
</organism>
<comment type="caution">
    <text evidence="3">The sequence shown here is derived from an EMBL/GenBank/DDBJ whole genome shotgun (WGS) entry which is preliminary data.</text>
</comment>
<evidence type="ECO:0000259" key="2">
    <source>
        <dbReference type="SMART" id="SM00471"/>
    </source>
</evidence>
<keyword evidence="4" id="KW-1185">Reference proteome</keyword>
<dbReference type="PANTHER" id="PTHR37294">
    <property type="entry name" value="3'-5' EXORIBONUCLEASE YHAM"/>
    <property type="match status" value="1"/>
</dbReference>
<reference evidence="4" key="1">
    <citation type="submission" date="2023-07" db="EMBL/GenBank/DDBJ databases">
        <title>Conexibacter stalactiti sp. nov., isolated from stalactites in a lava cave and emended description of the genus Conexibacter.</title>
        <authorList>
            <person name="Lee S.D."/>
        </authorList>
    </citation>
    <scope>NUCLEOTIDE SEQUENCE [LARGE SCALE GENOMIC DNA]</scope>
    <source>
        <strain evidence="4">KCTC 39840</strain>
    </source>
</reference>
<dbReference type="EMBL" id="JAWSTH010000092">
    <property type="protein sequence ID" value="MDW5597546.1"/>
    <property type="molecule type" value="Genomic_DNA"/>
</dbReference>
<keyword evidence="1" id="KW-0378">Hydrolase</keyword>
<gene>
    <name evidence="3" type="ORF">R7226_24565</name>
</gene>
<reference evidence="3 4" key="2">
    <citation type="submission" date="2023-10" db="EMBL/GenBank/DDBJ databases">
        <authorList>
            <person name="Han X.F."/>
        </authorList>
    </citation>
    <scope>NUCLEOTIDE SEQUENCE [LARGE SCALE GENOMIC DNA]</scope>
    <source>
        <strain evidence="3 4">KCTC 39840</strain>
    </source>
</reference>
<dbReference type="PANTHER" id="PTHR37294:SF1">
    <property type="entry name" value="3'-5' EXORIBONUCLEASE YHAM"/>
    <property type="match status" value="1"/>
</dbReference>
<protein>
    <submittedName>
        <fullName evidence="3">HD domain-containing protein</fullName>
    </submittedName>
</protein>
<dbReference type="InterPro" id="IPR006675">
    <property type="entry name" value="HDIG_dom"/>
</dbReference>
<evidence type="ECO:0000313" key="3">
    <source>
        <dbReference type="EMBL" id="MDW5597546.1"/>
    </source>
</evidence>
<proteinExistence type="predicted"/>
<dbReference type="SMART" id="SM00471">
    <property type="entry name" value="HDc"/>
    <property type="match status" value="1"/>
</dbReference>
<dbReference type="InterPro" id="IPR050798">
    <property type="entry name" value="YhaM_exoribonuc/phosphodiest"/>
</dbReference>
<dbReference type="CDD" id="cd00077">
    <property type="entry name" value="HDc"/>
    <property type="match status" value="1"/>
</dbReference>
<name>A0ABU4HW45_9ACTN</name>